<comment type="caution">
    <text evidence="13">The sequence shown here is derived from an EMBL/GenBank/DDBJ whole genome shotgun (WGS) entry which is preliminary data.</text>
</comment>
<sequence length="487" mass="55950">MLRSFDLKLKDILEGYPHSLNGNKDIENIDINSIVFDSRKCEEGSMFVCIVGYETDGHKYIDSALKLGVKVICHSEELEGYKDDITYIKCENTRNALAYFANRFYSFPSKNLKLIGVSGTNGKTSFCDIAHTLFENLGFKTDYIGTLGRKNTKLEGQIIRTTPEITELTKDFSDMVKNDVDYCFLEVSSHGLVLDRVSFLNFYVGVFSNLSMDHLDFHKTMEEYYQAKKKLYYMVDRFSVINIDDDYGHRLYNELTEDKKDVISFGEKEESDYKITIKELSLSKSSFTLTKGNNKYDFIINSIGKFNIYNVTPAIIIALEEGIGYEKIKEAILRYHGTNGRIERIAEDIFIDYAHTPDAMEKILKLIREVSSKKITLVFGCGGNRDHGKRPVMGSISEKYADNIILTMDNPRKEKNEDIIKDILNGIKNKDKTEIIYDRKEAINKAVRNKKDDEIVLVLGKGHETYQELGDKKIYFSDREEILNSLK</sequence>
<keyword evidence="8" id="KW-0067">ATP-binding</keyword>
<feature type="binding site" evidence="8">
    <location>
        <position position="38"/>
    </location>
    <ligand>
        <name>UDP-N-acetyl-alpha-D-muramoyl-L-alanyl-D-glutamate</name>
        <dbReference type="ChEBI" id="CHEBI:83900"/>
    </ligand>
</feature>
<feature type="binding site" evidence="8">
    <location>
        <position position="385"/>
    </location>
    <ligand>
        <name>meso-2,6-diaminopimelate</name>
        <dbReference type="ChEBI" id="CHEBI:57791"/>
    </ligand>
</feature>
<dbReference type="InterPro" id="IPR013221">
    <property type="entry name" value="Mur_ligase_cen"/>
</dbReference>
<keyword evidence="8 13" id="KW-0436">Ligase</keyword>
<dbReference type="PANTHER" id="PTHR23135:SF4">
    <property type="entry name" value="UDP-N-ACETYLMURAMOYL-L-ALANYL-D-GLUTAMATE--2,6-DIAMINOPIMELATE LIGASE MURE HOMOLOG, CHLOROPLASTIC"/>
    <property type="match status" value="1"/>
</dbReference>
<keyword evidence="3 8" id="KW-0132">Cell division</keyword>
<dbReference type="Gene3D" id="3.90.190.20">
    <property type="entry name" value="Mur ligase, C-terminal domain"/>
    <property type="match status" value="1"/>
</dbReference>
<dbReference type="InterPro" id="IPR036615">
    <property type="entry name" value="Mur_ligase_C_dom_sf"/>
</dbReference>
<comment type="pathway">
    <text evidence="1 8 9">Cell wall biogenesis; peptidoglycan biosynthesis.</text>
</comment>
<comment type="caution">
    <text evidence="8">Lacks conserved residue(s) required for the propagation of feature annotation.</text>
</comment>
<dbReference type="SUPFAM" id="SSF53244">
    <property type="entry name" value="MurD-like peptide ligases, peptide-binding domain"/>
    <property type="match status" value="1"/>
</dbReference>
<comment type="PTM">
    <text evidence="8">Carboxylation is probably crucial for Mg(2+) binding and, consequently, for the gamma-phosphate positioning of ATP.</text>
</comment>
<feature type="binding site" evidence="8">
    <location>
        <begin position="161"/>
        <end position="162"/>
    </location>
    <ligand>
        <name>UDP-N-acetyl-alpha-D-muramoyl-L-alanyl-D-glutamate</name>
        <dbReference type="ChEBI" id="CHEBI:83900"/>
    </ligand>
</feature>
<reference evidence="13 14" key="1">
    <citation type="submission" date="2018-08" db="EMBL/GenBank/DDBJ databases">
        <title>A genome reference for cultivated species of the human gut microbiota.</title>
        <authorList>
            <person name="Zou Y."/>
            <person name="Xue W."/>
            <person name="Luo G."/>
        </authorList>
    </citation>
    <scope>NUCLEOTIDE SEQUENCE [LARGE SCALE GENOMIC DNA]</scope>
    <source>
        <strain evidence="13 14">AM25-6</strain>
    </source>
</reference>
<gene>
    <name evidence="8" type="primary">murE</name>
    <name evidence="13" type="ORF">DW687_06375</name>
</gene>
<feature type="short sequence motif" description="Meso-diaminopimelate recognition motif" evidence="8">
    <location>
        <begin position="409"/>
        <end position="412"/>
    </location>
</feature>
<dbReference type="UniPathway" id="UPA00219"/>
<feature type="domain" description="Mur ligase central" evidence="12">
    <location>
        <begin position="117"/>
        <end position="317"/>
    </location>
</feature>
<dbReference type="Gene3D" id="3.40.1190.10">
    <property type="entry name" value="Mur-like, catalytic domain"/>
    <property type="match status" value="1"/>
</dbReference>
<dbReference type="GO" id="GO:0005737">
    <property type="term" value="C:cytoplasm"/>
    <property type="evidence" value="ECO:0007669"/>
    <property type="project" value="UniProtKB-SubCell"/>
</dbReference>
<keyword evidence="8" id="KW-0547">Nucleotide-binding</keyword>
<dbReference type="GO" id="GO:0008360">
    <property type="term" value="P:regulation of cell shape"/>
    <property type="evidence" value="ECO:0007669"/>
    <property type="project" value="UniProtKB-KW"/>
</dbReference>
<evidence type="ECO:0000256" key="9">
    <source>
        <dbReference type="RuleBase" id="RU004135"/>
    </source>
</evidence>
<evidence type="ECO:0000256" key="6">
    <source>
        <dbReference type="ARBA" id="ARBA00023306"/>
    </source>
</evidence>
<evidence type="ECO:0000256" key="5">
    <source>
        <dbReference type="ARBA" id="ARBA00022984"/>
    </source>
</evidence>
<dbReference type="HAMAP" id="MF_00208">
    <property type="entry name" value="MurE"/>
    <property type="match status" value="1"/>
</dbReference>
<dbReference type="GO" id="GO:0008765">
    <property type="term" value="F:UDP-N-acetylmuramoylalanyl-D-glutamate-2,6-diaminopimelate ligase activity"/>
    <property type="evidence" value="ECO:0007669"/>
    <property type="project" value="UniProtKB-UniRule"/>
</dbReference>
<proteinExistence type="inferred from homology"/>
<keyword evidence="4 8" id="KW-0133">Cell shape</keyword>
<evidence type="ECO:0000259" key="10">
    <source>
        <dbReference type="Pfam" id="PF01225"/>
    </source>
</evidence>
<evidence type="ECO:0000259" key="12">
    <source>
        <dbReference type="Pfam" id="PF08245"/>
    </source>
</evidence>
<dbReference type="GO" id="GO:0005524">
    <property type="term" value="F:ATP binding"/>
    <property type="evidence" value="ECO:0007669"/>
    <property type="project" value="UniProtKB-UniRule"/>
</dbReference>
<feature type="domain" description="Mur ligase N-terminal catalytic" evidence="10">
    <location>
        <begin position="31"/>
        <end position="105"/>
    </location>
</feature>
<dbReference type="InterPro" id="IPR000713">
    <property type="entry name" value="Mur_ligase_N"/>
</dbReference>
<dbReference type="GO" id="GO:0051301">
    <property type="term" value="P:cell division"/>
    <property type="evidence" value="ECO:0007669"/>
    <property type="project" value="UniProtKB-KW"/>
</dbReference>
<comment type="cofactor">
    <cofactor evidence="8">
        <name>Mg(2+)</name>
        <dbReference type="ChEBI" id="CHEBI:18420"/>
    </cofactor>
</comment>
<dbReference type="GO" id="GO:0000287">
    <property type="term" value="F:magnesium ion binding"/>
    <property type="evidence" value="ECO:0007669"/>
    <property type="project" value="UniProtKB-UniRule"/>
</dbReference>
<dbReference type="Pfam" id="PF02875">
    <property type="entry name" value="Mur_ligase_C"/>
    <property type="match status" value="1"/>
</dbReference>
<dbReference type="Pfam" id="PF01225">
    <property type="entry name" value="Mur_ligase"/>
    <property type="match status" value="1"/>
</dbReference>
<dbReference type="Proteomes" id="UP000261212">
    <property type="component" value="Unassembled WGS sequence"/>
</dbReference>
<feature type="binding site" evidence="8">
    <location>
        <position position="460"/>
    </location>
    <ligand>
        <name>meso-2,6-diaminopimelate</name>
        <dbReference type="ChEBI" id="CHEBI:57791"/>
    </ligand>
</feature>
<dbReference type="InterPro" id="IPR004101">
    <property type="entry name" value="Mur_ligase_C"/>
</dbReference>
<comment type="catalytic activity">
    <reaction evidence="8">
        <text>UDP-N-acetyl-alpha-D-muramoyl-L-alanyl-D-glutamate + meso-2,6-diaminopimelate + ATP = UDP-N-acetyl-alpha-D-muramoyl-L-alanyl-gamma-D-glutamyl-meso-2,6-diaminopimelate + ADP + phosphate + H(+)</text>
        <dbReference type="Rhea" id="RHEA:23676"/>
        <dbReference type="ChEBI" id="CHEBI:15378"/>
        <dbReference type="ChEBI" id="CHEBI:30616"/>
        <dbReference type="ChEBI" id="CHEBI:43474"/>
        <dbReference type="ChEBI" id="CHEBI:57791"/>
        <dbReference type="ChEBI" id="CHEBI:83900"/>
        <dbReference type="ChEBI" id="CHEBI:83905"/>
        <dbReference type="ChEBI" id="CHEBI:456216"/>
        <dbReference type="EC" id="6.3.2.13"/>
    </reaction>
</comment>
<dbReference type="InterPro" id="IPR035911">
    <property type="entry name" value="MurE/MurF_N"/>
</dbReference>
<dbReference type="SUPFAM" id="SSF53623">
    <property type="entry name" value="MurD-like peptide ligases, catalytic domain"/>
    <property type="match status" value="1"/>
</dbReference>
<dbReference type="Gene3D" id="3.40.1390.10">
    <property type="entry name" value="MurE/MurF, N-terminal domain"/>
    <property type="match status" value="1"/>
</dbReference>
<accession>A0A3E3E0C6</accession>
<comment type="similarity">
    <text evidence="2 8">Belongs to the MurCDEF family. MurE subfamily.</text>
</comment>
<evidence type="ECO:0000256" key="4">
    <source>
        <dbReference type="ARBA" id="ARBA00022960"/>
    </source>
</evidence>
<feature type="binding site" evidence="8">
    <location>
        <position position="196"/>
    </location>
    <ligand>
        <name>UDP-N-acetyl-alpha-D-muramoyl-L-alanyl-D-glutamate</name>
        <dbReference type="ChEBI" id="CHEBI:83900"/>
    </ligand>
</feature>
<evidence type="ECO:0000256" key="3">
    <source>
        <dbReference type="ARBA" id="ARBA00022618"/>
    </source>
</evidence>
<keyword evidence="5 8" id="KW-0573">Peptidoglycan synthesis</keyword>
<comment type="function">
    <text evidence="8">Catalyzes the addition of meso-diaminopimelic acid to the nucleotide precursor UDP-N-acetylmuramoyl-L-alanyl-D-glutamate (UMAG) in the biosynthesis of bacterial cell-wall peptidoglycan.</text>
</comment>
<keyword evidence="8" id="KW-0460">Magnesium</keyword>
<evidence type="ECO:0000259" key="11">
    <source>
        <dbReference type="Pfam" id="PF02875"/>
    </source>
</evidence>
<evidence type="ECO:0000256" key="1">
    <source>
        <dbReference type="ARBA" id="ARBA00004752"/>
    </source>
</evidence>
<feature type="binding site" evidence="8">
    <location>
        <begin position="409"/>
        <end position="412"/>
    </location>
    <ligand>
        <name>meso-2,6-diaminopimelate</name>
        <dbReference type="ChEBI" id="CHEBI:57791"/>
    </ligand>
</feature>
<dbReference type="SUPFAM" id="SSF63418">
    <property type="entry name" value="MurE/MurF N-terminal domain"/>
    <property type="match status" value="1"/>
</dbReference>
<evidence type="ECO:0000313" key="14">
    <source>
        <dbReference type="Proteomes" id="UP000261212"/>
    </source>
</evidence>
<evidence type="ECO:0000256" key="7">
    <source>
        <dbReference type="ARBA" id="ARBA00023316"/>
    </source>
</evidence>
<feature type="binding site" evidence="8">
    <location>
        <begin position="119"/>
        <end position="125"/>
    </location>
    <ligand>
        <name>ATP</name>
        <dbReference type="ChEBI" id="CHEBI:30616"/>
    </ligand>
</feature>
<comment type="subcellular location">
    <subcellularLocation>
        <location evidence="8 9">Cytoplasm</location>
    </subcellularLocation>
</comment>
<evidence type="ECO:0000256" key="2">
    <source>
        <dbReference type="ARBA" id="ARBA00005898"/>
    </source>
</evidence>
<feature type="binding site" evidence="8">
    <location>
        <position position="188"/>
    </location>
    <ligand>
        <name>UDP-N-acetyl-alpha-D-muramoyl-L-alanyl-D-glutamate</name>
        <dbReference type="ChEBI" id="CHEBI:83900"/>
    </ligand>
</feature>
<dbReference type="AlphaFoldDB" id="A0A3E3E0C6"/>
<evidence type="ECO:0000256" key="8">
    <source>
        <dbReference type="HAMAP-Rule" id="MF_00208"/>
    </source>
</evidence>
<dbReference type="EMBL" id="QUSM01000003">
    <property type="protein sequence ID" value="RGD74388.1"/>
    <property type="molecule type" value="Genomic_DNA"/>
</dbReference>
<keyword evidence="7 8" id="KW-0961">Cell wall biogenesis/degradation</keyword>
<dbReference type="InterPro" id="IPR005761">
    <property type="entry name" value="UDP-N-AcMur-Glu-dNH2Pim_ligase"/>
</dbReference>
<dbReference type="InterPro" id="IPR036565">
    <property type="entry name" value="Mur-like_cat_sf"/>
</dbReference>
<feature type="domain" description="Mur ligase C-terminal" evidence="11">
    <location>
        <begin position="340"/>
        <end position="462"/>
    </location>
</feature>
<feature type="binding site" evidence="8">
    <location>
        <position position="464"/>
    </location>
    <ligand>
        <name>meso-2,6-diaminopimelate</name>
        <dbReference type="ChEBI" id="CHEBI:57791"/>
    </ligand>
</feature>
<dbReference type="Pfam" id="PF08245">
    <property type="entry name" value="Mur_ligase_M"/>
    <property type="match status" value="1"/>
</dbReference>
<dbReference type="NCBIfam" id="NF001126">
    <property type="entry name" value="PRK00139.1-4"/>
    <property type="match status" value="1"/>
</dbReference>
<evidence type="ECO:0000313" key="13">
    <source>
        <dbReference type="EMBL" id="RGD74388.1"/>
    </source>
</evidence>
<keyword evidence="6 8" id="KW-0131">Cell cycle</keyword>
<feature type="modified residue" description="N6-carboxylysine" evidence="8">
    <location>
        <position position="228"/>
    </location>
</feature>
<dbReference type="PANTHER" id="PTHR23135">
    <property type="entry name" value="MUR LIGASE FAMILY MEMBER"/>
    <property type="match status" value="1"/>
</dbReference>
<dbReference type="GO" id="GO:0071555">
    <property type="term" value="P:cell wall organization"/>
    <property type="evidence" value="ECO:0007669"/>
    <property type="project" value="UniProtKB-KW"/>
</dbReference>
<dbReference type="EC" id="6.3.2.13" evidence="8"/>
<dbReference type="NCBIfam" id="TIGR01085">
    <property type="entry name" value="murE"/>
    <property type="match status" value="1"/>
</dbReference>
<organism evidence="13 14">
    <name type="scientific">Anaerofustis stercorihominis</name>
    <dbReference type="NCBI Taxonomy" id="214853"/>
    <lineage>
        <taxon>Bacteria</taxon>
        <taxon>Bacillati</taxon>
        <taxon>Bacillota</taxon>
        <taxon>Clostridia</taxon>
        <taxon>Eubacteriales</taxon>
        <taxon>Eubacteriaceae</taxon>
        <taxon>Anaerofustis</taxon>
    </lineage>
</organism>
<protein>
    <recommendedName>
        <fullName evidence="8">UDP-N-acetylmuramoyl-L-alanyl-D-glutamate--2,6-diaminopimelate ligase</fullName>
        <ecNumber evidence="8">6.3.2.13</ecNumber>
    </recommendedName>
    <alternativeName>
        <fullName evidence="8">Meso-A2pm-adding enzyme</fullName>
    </alternativeName>
    <alternativeName>
        <fullName evidence="8">Meso-diaminopimelate-adding enzyme</fullName>
    </alternativeName>
    <alternativeName>
        <fullName evidence="8">UDP-MurNAc-L-Ala-D-Glu:meso-diaminopimelate ligase</fullName>
    </alternativeName>
    <alternativeName>
        <fullName evidence="8">UDP-MurNAc-tripeptide synthetase</fullName>
    </alternativeName>
    <alternativeName>
        <fullName evidence="8">UDP-N-acetylmuramyl-tripeptide synthetase</fullName>
    </alternativeName>
</protein>
<dbReference type="GO" id="GO:0009252">
    <property type="term" value="P:peptidoglycan biosynthetic process"/>
    <property type="evidence" value="ECO:0007669"/>
    <property type="project" value="UniProtKB-UniRule"/>
</dbReference>
<name>A0A3E3E0C6_9FIRM</name>
<keyword evidence="8" id="KW-0963">Cytoplasm</keyword>